<gene>
    <name evidence="3" type="ORF">LZC94_31595</name>
</gene>
<evidence type="ECO:0000313" key="3">
    <source>
        <dbReference type="EMBL" id="WXB12381.1"/>
    </source>
</evidence>
<feature type="compositionally biased region" description="Low complexity" evidence="1">
    <location>
        <begin position="42"/>
        <end position="51"/>
    </location>
</feature>
<evidence type="ECO:0000256" key="1">
    <source>
        <dbReference type="SAM" id="MobiDB-lite"/>
    </source>
</evidence>
<dbReference type="RefSeq" id="WP_394822003.1">
    <property type="nucleotide sequence ID" value="NZ_CP089984.1"/>
</dbReference>
<feature type="chain" id="PRO_5046252821" evidence="2">
    <location>
        <begin position="26"/>
        <end position="679"/>
    </location>
</feature>
<protein>
    <submittedName>
        <fullName evidence="3">Uncharacterized protein</fullName>
    </submittedName>
</protein>
<accession>A0ABZ2LN95</accession>
<keyword evidence="4" id="KW-1185">Reference proteome</keyword>
<evidence type="ECO:0000313" key="4">
    <source>
        <dbReference type="Proteomes" id="UP001370348"/>
    </source>
</evidence>
<dbReference type="PROSITE" id="PS51257">
    <property type="entry name" value="PROKAR_LIPOPROTEIN"/>
    <property type="match status" value="1"/>
</dbReference>
<dbReference type="EMBL" id="CP089984">
    <property type="protein sequence ID" value="WXB12381.1"/>
    <property type="molecule type" value="Genomic_DNA"/>
</dbReference>
<feature type="signal peptide" evidence="2">
    <location>
        <begin position="1"/>
        <end position="25"/>
    </location>
</feature>
<dbReference type="Proteomes" id="UP001370348">
    <property type="component" value="Chromosome"/>
</dbReference>
<name>A0ABZ2LN95_9BACT</name>
<reference evidence="3 4" key="1">
    <citation type="submission" date="2021-12" db="EMBL/GenBank/DDBJ databases">
        <title>Discovery of the Pendulisporaceae a myxobacterial family with distinct sporulation behavior and unique specialized metabolism.</title>
        <authorList>
            <person name="Garcia R."/>
            <person name="Popoff A."/>
            <person name="Bader C.D."/>
            <person name="Loehr J."/>
            <person name="Walesch S."/>
            <person name="Walt C."/>
            <person name="Boldt J."/>
            <person name="Bunk B."/>
            <person name="Haeckl F.J.F.P.J."/>
            <person name="Gunesch A.P."/>
            <person name="Birkelbach J."/>
            <person name="Nuebel U."/>
            <person name="Pietschmann T."/>
            <person name="Bach T."/>
            <person name="Mueller R."/>
        </authorList>
    </citation>
    <scope>NUCLEOTIDE SEQUENCE [LARGE SCALE GENOMIC DNA]</scope>
    <source>
        <strain evidence="3 4">MSr11954</strain>
    </source>
</reference>
<organism evidence="3 4">
    <name type="scientific">Pendulispora albinea</name>
    <dbReference type="NCBI Taxonomy" id="2741071"/>
    <lineage>
        <taxon>Bacteria</taxon>
        <taxon>Pseudomonadati</taxon>
        <taxon>Myxococcota</taxon>
        <taxon>Myxococcia</taxon>
        <taxon>Myxococcales</taxon>
        <taxon>Sorangiineae</taxon>
        <taxon>Pendulisporaceae</taxon>
        <taxon>Pendulispora</taxon>
    </lineage>
</organism>
<keyword evidence="2" id="KW-0732">Signal</keyword>
<feature type="region of interest" description="Disordered" evidence="1">
    <location>
        <begin position="29"/>
        <end position="54"/>
    </location>
</feature>
<evidence type="ECO:0000256" key="2">
    <source>
        <dbReference type="SAM" id="SignalP"/>
    </source>
</evidence>
<sequence length="679" mass="70750">MNRSKRVARLAPSLLLLLPTFAGLACGGATPEPAAPPKPAETKPTSATTPPDVSAVPAPSTLIVFGRVAKPGDLLKVAGGWAGTTLPEDMVGRLVASAPIAAASELGRPVDFAVATDPRGRSASPGLALSMAVRPLEESRPVLEKYFTLKAAKGGVYSLEQKAQGEDEEDDRRFCAIYPSADASASAPAGAMVRLVCATAAWSLEALGPYLSRTTPREKFASDIHMDLTLGPFRETLNQGRSMFPTLLAGVLGIRKDDNPAVYELTAAAIGDLADFALDLDKLQFDAKAADPGAEGTLAASFKSNQALTTRLALSHPERAAAPPDAFWRMPASSDVAYFHRGTEEKELLHARDLALDALTKSLAKGGLAEADKNAIKGTISHLVSLLASPAVHAKGLDFEAQQKAFAALGAAGGGSGKPDAKADLARAEAVRTAVAQLGGWAITSFEEPAAKVQSVAKEIAALVARPAVAKWLKERHPHSPAPTLKETPSKLTASLPKGTTHYELTFVHADVKEDKAAEPKAGAKGAAAPAPKKVTVKLDKPVKLHVFFAPDGARTLVAYGMDDALVAKTLAGVVAGGTSLEQREGLAELKQAKLNAGGFFDARGFLSANPLTFASERHPQPEDPFRTLANSPAHGATPVPFTFLVQPGKDAAGTFVVTAKVPKAAVRELIAASINLGR</sequence>
<proteinExistence type="predicted"/>